<reference evidence="1 2" key="1">
    <citation type="submission" date="2017-03" db="EMBL/GenBank/DDBJ databases">
        <title>Genomes of endolithic fungi from Antarctica.</title>
        <authorList>
            <person name="Coleine C."/>
            <person name="Masonjones S."/>
            <person name="Stajich J.E."/>
        </authorList>
    </citation>
    <scope>NUCLEOTIDE SEQUENCE [LARGE SCALE GENOMIC DNA]</scope>
    <source>
        <strain evidence="1 2">CCFEE 6314</strain>
    </source>
</reference>
<proteinExistence type="predicted"/>
<name>A0A438NCM8_EXOME</name>
<sequence length="211" mass="22926">MAGALKGGSATLSETGPFPASYAAFSSAFVQPPIPTAVVDFRGHFIQHKWDINVSHIASGYWYNSATLGRVRVDESYDGGFASSLFDYTDTTADGQVLNKLWSVGPSVGSRPSCFVQHIPDPGFPLVTEGFLKDNQAVFGGVVNDPVVGYAQSWSFIYGNNIPVIAYLDTENLLVGFDFWGAERRTKVLTRFFNAAIGSIDKVVFESFPCE</sequence>
<gene>
    <name evidence="1" type="ORF">B0A52_02418</name>
</gene>
<dbReference type="OrthoDB" id="3535343at2759"/>
<organism evidence="1 2">
    <name type="scientific">Exophiala mesophila</name>
    <name type="common">Black yeast-like fungus</name>
    <dbReference type="NCBI Taxonomy" id="212818"/>
    <lineage>
        <taxon>Eukaryota</taxon>
        <taxon>Fungi</taxon>
        <taxon>Dikarya</taxon>
        <taxon>Ascomycota</taxon>
        <taxon>Pezizomycotina</taxon>
        <taxon>Eurotiomycetes</taxon>
        <taxon>Chaetothyriomycetidae</taxon>
        <taxon>Chaetothyriales</taxon>
        <taxon>Herpotrichiellaceae</taxon>
        <taxon>Exophiala</taxon>
    </lineage>
</organism>
<comment type="caution">
    <text evidence="1">The sequence shown here is derived from an EMBL/GenBank/DDBJ whole genome shotgun (WGS) entry which is preliminary data.</text>
</comment>
<accession>A0A438NCM8</accession>
<dbReference type="Proteomes" id="UP000288859">
    <property type="component" value="Unassembled WGS sequence"/>
</dbReference>
<evidence type="ECO:0000313" key="2">
    <source>
        <dbReference type="Proteomes" id="UP000288859"/>
    </source>
</evidence>
<protein>
    <submittedName>
        <fullName evidence="1">Uncharacterized protein</fullName>
    </submittedName>
</protein>
<dbReference type="AlphaFoldDB" id="A0A438NCM8"/>
<dbReference type="EMBL" id="NAJM01000007">
    <property type="protein sequence ID" value="RVX73530.1"/>
    <property type="molecule type" value="Genomic_DNA"/>
</dbReference>
<evidence type="ECO:0000313" key="1">
    <source>
        <dbReference type="EMBL" id="RVX73530.1"/>
    </source>
</evidence>